<dbReference type="InterPro" id="IPR004358">
    <property type="entry name" value="Sig_transdc_His_kin-like_C"/>
</dbReference>
<dbReference type="SUPFAM" id="SSF47384">
    <property type="entry name" value="Homodimeric domain of signal transducing histidine kinase"/>
    <property type="match status" value="1"/>
</dbReference>
<dbReference type="GO" id="GO:0005886">
    <property type="term" value="C:plasma membrane"/>
    <property type="evidence" value="ECO:0007669"/>
    <property type="project" value="UniProtKB-SubCell"/>
</dbReference>
<dbReference type="PRINTS" id="PR00344">
    <property type="entry name" value="BCTRLSENSOR"/>
</dbReference>
<dbReference type="InterPro" id="IPR013656">
    <property type="entry name" value="PAS_4"/>
</dbReference>
<feature type="domain" description="PAS" evidence="22">
    <location>
        <begin position="4"/>
        <end position="49"/>
    </location>
</feature>
<feature type="domain" description="HPt" evidence="24">
    <location>
        <begin position="663"/>
        <end position="754"/>
    </location>
</feature>
<dbReference type="Pfam" id="PF00072">
    <property type="entry name" value="Response_reg"/>
    <property type="match status" value="1"/>
</dbReference>
<dbReference type="Pfam" id="PF02518">
    <property type="entry name" value="HATPase_c"/>
    <property type="match status" value="1"/>
</dbReference>
<dbReference type="SMART" id="SM00388">
    <property type="entry name" value="HisKA"/>
    <property type="match status" value="1"/>
</dbReference>
<evidence type="ECO:0000256" key="5">
    <source>
        <dbReference type="ARBA" id="ARBA00022475"/>
    </source>
</evidence>
<evidence type="ECO:0000259" key="22">
    <source>
        <dbReference type="PROSITE" id="PS50112"/>
    </source>
</evidence>
<comment type="similarity">
    <text evidence="3">In the N-terminal section; belongs to the phytochrome family.</text>
</comment>
<feature type="domain" description="PAC" evidence="23">
    <location>
        <begin position="78"/>
        <end position="130"/>
    </location>
</feature>
<evidence type="ECO:0000256" key="17">
    <source>
        <dbReference type="PROSITE-ProRule" id="PRU00110"/>
    </source>
</evidence>
<dbReference type="SMART" id="SM00086">
    <property type="entry name" value="PAC"/>
    <property type="match status" value="1"/>
</dbReference>
<dbReference type="InterPro" id="IPR005467">
    <property type="entry name" value="His_kinase_dom"/>
</dbReference>
<comment type="subcellular location">
    <subcellularLocation>
        <location evidence="2">Cell membrane</location>
        <topology evidence="2">Multi-pass membrane protein</topology>
    </subcellularLocation>
</comment>
<evidence type="ECO:0000256" key="6">
    <source>
        <dbReference type="ARBA" id="ARBA00022553"/>
    </source>
</evidence>
<evidence type="ECO:0000256" key="9">
    <source>
        <dbReference type="ARBA" id="ARBA00022741"/>
    </source>
</evidence>
<evidence type="ECO:0000256" key="8">
    <source>
        <dbReference type="ARBA" id="ARBA00022692"/>
    </source>
</evidence>
<evidence type="ECO:0000256" key="11">
    <source>
        <dbReference type="ARBA" id="ARBA00022840"/>
    </source>
</evidence>
<dbReference type="InterPro" id="IPR036097">
    <property type="entry name" value="HisK_dim/P_sf"/>
</dbReference>
<dbReference type="InterPro" id="IPR036890">
    <property type="entry name" value="HATPase_C_sf"/>
</dbReference>
<dbReference type="Gene3D" id="3.30.565.10">
    <property type="entry name" value="Histidine kinase-like ATPase, C-terminal domain"/>
    <property type="match status" value="1"/>
</dbReference>
<dbReference type="Pfam" id="PF13426">
    <property type="entry name" value="PAS_9"/>
    <property type="match status" value="1"/>
</dbReference>
<dbReference type="FunFam" id="1.10.287.130:FF:000038">
    <property type="entry name" value="Sensory transduction histidine kinase"/>
    <property type="match status" value="1"/>
</dbReference>
<evidence type="ECO:0000256" key="3">
    <source>
        <dbReference type="ARBA" id="ARBA00006402"/>
    </source>
</evidence>
<keyword evidence="14" id="KW-0472">Membrane</keyword>
<evidence type="ECO:0000313" key="26">
    <source>
        <dbReference type="Proteomes" id="UP000280307"/>
    </source>
</evidence>
<dbReference type="InterPro" id="IPR036641">
    <property type="entry name" value="HPT_dom_sf"/>
</dbReference>
<keyword evidence="7" id="KW-0808">Transferase</keyword>
<dbReference type="CDD" id="cd00130">
    <property type="entry name" value="PAS"/>
    <property type="match status" value="1"/>
</dbReference>
<dbReference type="PROSITE" id="PS50113">
    <property type="entry name" value="PAC"/>
    <property type="match status" value="1"/>
</dbReference>
<evidence type="ECO:0000256" key="15">
    <source>
        <dbReference type="ARBA" id="ARBA00023306"/>
    </source>
</evidence>
<proteinExistence type="inferred from homology"/>
<keyword evidence="13" id="KW-0902">Two-component regulatory system</keyword>
<dbReference type="PROSITE" id="PS50894">
    <property type="entry name" value="HPT"/>
    <property type="match status" value="1"/>
</dbReference>
<dbReference type="CDD" id="cd17546">
    <property type="entry name" value="REC_hyHK_CKI1_RcsC-like"/>
    <property type="match status" value="1"/>
</dbReference>
<dbReference type="PROSITE" id="PS50110">
    <property type="entry name" value="RESPONSE_REGULATORY"/>
    <property type="match status" value="1"/>
</dbReference>
<dbReference type="Pfam" id="PF01627">
    <property type="entry name" value="Hpt"/>
    <property type="match status" value="1"/>
</dbReference>
<accession>A0A426TWU9</accession>
<keyword evidence="11" id="KW-0067">ATP-binding</keyword>
<evidence type="ECO:0000256" key="1">
    <source>
        <dbReference type="ARBA" id="ARBA00000085"/>
    </source>
</evidence>
<evidence type="ECO:0000256" key="7">
    <source>
        <dbReference type="ARBA" id="ARBA00022679"/>
    </source>
</evidence>
<dbReference type="InterPro" id="IPR008207">
    <property type="entry name" value="Sig_transdc_His_kin_Hpt_dom"/>
</dbReference>
<feature type="modified residue" description="Phosphohistidine" evidence="17">
    <location>
        <position position="702"/>
    </location>
</feature>
<evidence type="ECO:0000259" key="21">
    <source>
        <dbReference type="PROSITE" id="PS50110"/>
    </source>
</evidence>
<evidence type="ECO:0000259" key="24">
    <source>
        <dbReference type="PROSITE" id="PS50894"/>
    </source>
</evidence>
<dbReference type="Gene3D" id="3.40.50.2300">
    <property type="match status" value="1"/>
</dbReference>
<dbReference type="PROSITE" id="PS50112">
    <property type="entry name" value="PAS"/>
    <property type="match status" value="1"/>
</dbReference>
<dbReference type="FunFam" id="3.30.565.10:FF:000010">
    <property type="entry name" value="Sensor histidine kinase RcsC"/>
    <property type="match status" value="1"/>
</dbReference>
<evidence type="ECO:0000256" key="13">
    <source>
        <dbReference type="ARBA" id="ARBA00023012"/>
    </source>
</evidence>
<dbReference type="SUPFAM" id="SSF47226">
    <property type="entry name" value="Histidine-containing phosphotransfer domain, HPT domain"/>
    <property type="match status" value="1"/>
</dbReference>
<dbReference type="InterPro" id="IPR011006">
    <property type="entry name" value="CheY-like_superfamily"/>
</dbReference>
<keyword evidence="8" id="KW-0812">Transmembrane</keyword>
<feature type="domain" description="Histidine kinase" evidence="20">
    <location>
        <begin position="266"/>
        <end position="488"/>
    </location>
</feature>
<evidence type="ECO:0000256" key="2">
    <source>
        <dbReference type="ARBA" id="ARBA00004651"/>
    </source>
</evidence>
<feature type="compositionally biased region" description="Pro residues" evidence="19">
    <location>
        <begin position="490"/>
        <end position="504"/>
    </location>
</feature>
<dbReference type="InterPro" id="IPR003661">
    <property type="entry name" value="HisK_dim/P_dom"/>
</dbReference>
<keyword evidence="12" id="KW-1133">Transmembrane helix</keyword>
<dbReference type="NCBIfam" id="TIGR00229">
    <property type="entry name" value="sensory_box"/>
    <property type="match status" value="1"/>
</dbReference>
<evidence type="ECO:0000256" key="19">
    <source>
        <dbReference type="SAM" id="MobiDB-lite"/>
    </source>
</evidence>
<dbReference type="Pfam" id="PF00512">
    <property type="entry name" value="HisKA"/>
    <property type="match status" value="1"/>
</dbReference>
<evidence type="ECO:0000259" key="23">
    <source>
        <dbReference type="PROSITE" id="PS50113"/>
    </source>
</evidence>
<evidence type="ECO:0000256" key="10">
    <source>
        <dbReference type="ARBA" id="ARBA00022777"/>
    </source>
</evidence>
<dbReference type="Pfam" id="PF08448">
    <property type="entry name" value="PAS_4"/>
    <property type="match status" value="1"/>
</dbReference>
<feature type="region of interest" description="Disordered" evidence="19">
    <location>
        <begin position="482"/>
        <end position="508"/>
    </location>
</feature>
<keyword evidence="15" id="KW-0131">Cell cycle</keyword>
<dbReference type="InterPro" id="IPR003594">
    <property type="entry name" value="HATPase_dom"/>
</dbReference>
<evidence type="ECO:0000256" key="4">
    <source>
        <dbReference type="ARBA" id="ARBA00012438"/>
    </source>
</evidence>
<dbReference type="EMBL" id="RSAS01000557">
    <property type="protein sequence ID" value="RRR70084.1"/>
    <property type="molecule type" value="Genomic_DNA"/>
</dbReference>
<dbReference type="SMART" id="SM00091">
    <property type="entry name" value="PAS"/>
    <property type="match status" value="2"/>
</dbReference>
<dbReference type="SUPFAM" id="SSF55874">
    <property type="entry name" value="ATPase domain of HSP90 chaperone/DNA topoisomerase II/histidine kinase"/>
    <property type="match status" value="1"/>
</dbReference>
<dbReference type="Gene3D" id="1.20.120.160">
    <property type="entry name" value="HPT domain"/>
    <property type="match status" value="1"/>
</dbReference>
<dbReference type="SUPFAM" id="SSF52172">
    <property type="entry name" value="CheY-like"/>
    <property type="match status" value="1"/>
</dbReference>
<gene>
    <name evidence="25" type="ORF">EI684_13925</name>
</gene>
<dbReference type="InterPro" id="IPR035965">
    <property type="entry name" value="PAS-like_dom_sf"/>
</dbReference>
<dbReference type="AlphaFoldDB" id="A0A426TWU9"/>
<evidence type="ECO:0000256" key="16">
    <source>
        <dbReference type="ARBA" id="ARBA00074306"/>
    </source>
</evidence>
<protein>
    <recommendedName>
        <fullName evidence="16">Circadian input-output histidine kinase CikA</fullName>
        <ecNumber evidence="4">2.7.13.3</ecNumber>
    </recommendedName>
</protein>
<dbReference type="Proteomes" id="UP000280307">
    <property type="component" value="Unassembled WGS sequence"/>
</dbReference>
<keyword evidence="10" id="KW-0418">Kinase</keyword>
<dbReference type="SMART" id="SM00448">
    <property type="entry name" value="REC"/>
    <property type="match status" value="1"/>
</dbReference>
<dbReference type="CDD" id="cd16922">
    <property type="entry name" value="HATPase_EvgS-ArcB-TorS-like"/>
    <property type="match status" value="1"/>
</dbReference>
<evidence type="ECO:0000256" key="14">
    <source>
        <dbReference type="ARBA" id="ARBA00023136"/>
    </source>
</evidence>
<dbReference type="PANTHER" id="PTHR45339">
    <property type="entry name" value="HYBRID SIGNAL TRANSDUCTION HISTIDINE KINASE J"/>
    <property type="match status" value="1"/>
</dbReference>
<keyword evidence="5" id="KW-1003">Cell membrane</keyword>
<evidence type="ECO:0000256" key="12">
    <source>
        <dbReference type="ARBA" id="ARBA00022989"/>
    </source>
</evidence>
<dbReference type="CDD" id="cd00082">
    <property type="entry name" value="HisKA"/>
    <property type="match status" value="1"/>
</dbReference>
<dbReference type="GO" id="GO:0005524">
    <property type="term" value="F:ATP binding"/>
    <property type="evidence" value="ECO:0007669"/>
    <property type="project" value="UniProtKB-KW"/>
</dbReference>
<reference evidence="25 26" key="1">
    <citation type="submission" date="2018-12" db="EMBL/GenBank/DDBJ databases">
        <title>Genome Sequence of Candidatus Viridilinea halotolerans isolated from saline sulfide-rich spring.</title>
        <authorList>
            <person name="Grouzdev D.S."/>
            <person name="Burganskaya E.I."/>
            <person name="Krutkina M.S."/>
            <person name="Sukhacheva M.V."/>
            <person name="Gorlenko V.M."/>
        </authorList>
    </citation>
    <scope>NUCLEOTIDE SEQUENCE [LARGE SCALE GENOMIC DNA]</scope>
    <source>
        <strain evidence="25">Chok-6</strain>
    </source>
</reference>
<keyword evidence="9" id="KW-0547">Nucleotide-binding</keyword>
<dbReference type="InterPro" id="IPR001789">
    <property type="entry name" value="Sig_transdc_resp-reg_receiver"/>
</dbReference>
<dbReference type="PROSITE" id="PS50109">
    <property type="entry name" value="HIS_KIN"/>
    <property type="match status" value="1"/>
</dbReference>
<dbReference type="InterPro" id="IPR000700">
    <property type="entry name" value="PAS-assoc_C"/>
</dbReference>
<dbReference type="InterPro" id="IPR000014">
    <property type="entry name" value="PAS"/>
</dbReference>
<dbReference type="EC" id="2.7.13.3" evidence="4"/>
<evidence type="ECO:0000256" key="18">
    <source>
        <dbReference type="PROSITE-ProRule" id="PRU00169"/>
    </source>
</evidence>
<dbReference type="SUPFAM" id="SSF55785">
    <property type="entry name" value="PYP-like sensor domain (PAS domain)"/>
    <property type="match status" value="2"/>
</dbReference>
<organism evidence="25 26">
    <name type="scientific">Candidatus Viridilinea halotolerans</name>
    <dbReference type="NCBI Taxonomy" id="2491704"/>
    <lineage>
        <taxon>Bacteria</taxon>
        <taxon>Bacillati</taxon>
        <taxon>Chloroflexota</taxon>
        <taxon>Chloroflexia</taxon>
        <taxon>Chloroflexales</taxon>
        <taxon>Chloroflexineae</taxon>
        <taxon>Oscillochloridaceae</taxon>
        <taxon>Candidatus Viridilinea</taxon>
    </lineage>
</organism>
<keyword evidence="6 18" id="KW-0597">Phosphoprotein</keyword>
<feature type="domain" description="Response regulatory" evidence="21">
    <location>
        <begin position="511"/>
        <end position="628"/>
    </location>
</feature>
<name>A0A426TWU9_9CHLR</name>
<dbReference type="Gene3D" id="1.10.287.130">
    <property type="match status" value="1"/>
</dbReference>
<dbReference type="Gene3D" id="3.30.450.20">
    <property type="entry name" value="PAS domain"/>
    <property type="match status" value="2"/>
</dbReference>
<dbReference type="PANTHER" id="PTHR45339:SF1">
    <property type="entry name" value="HYBRID SIGNAL TRANSDUCTION HISTIDINE KINASE J"/>
    <property type="match status" value="1"/>
</dbReference>
<evidence type="ECO:0000259" key="20">
    <source>
        <dbReference type="PROSITE" id="PS50109"/>
    </source>
</evidence>
<sequence>MLPDAAMLALVAQHTTNSVIITDEAGLIAWVNPGFTRITGYELDAVRGRKPGSFLQGPGTDRATVARIRAGLRAGLSFSEEILNYRKDGTPFWVTLQISPVFDQAGQITRFVGIGSDISERHAAEVALRHGALSLKTLIAALPIMLFATDVHGHISLAEGSGFHLLDLDSELIQGRSIFTALAHVPELLTCVRQALVGEHIVSVIYIADTVFEVRCSPLLDQLGVPRGVLCAALDVTQRMHATQALIRARDEAEAATRAKSVFLATMSHEIRTPLNAVIGMAGLLLDTPMSGEQRRYAETIRTSGDMLLAVINDILDFSKIEAGNMDLEHHPFDPRTCVEEVIELLAPRAAEKGLRLASAIDFAVPERLISDVTRVRQILVNLVGNAVKFTNHGEVLVKMNTTTSMTPGVLELHITVSDTGMGIPEDRQMRLFQPFSQMDASTTRRYGGTGLGLAICKRLCDLMGGRIEVASSVGAGATFSVRLPVSPTNSPPRQRPASPPPSNGLPENLHILLAEDNAVNQQVAMRMLERLGLRADLAANGYEAIAALERQAYDVVLMDVQMPEMDGLEATRHLRTALPAARQPYIIAMTAGAMVGDREACLAAGMNDYISKPVQRDDLLAALLRAANPAATTEAVDAEAELSTILDRAAIARLRSDLGPLFAEDLVILVETYRHQLCADVAAMIQAAKSGDMARVALLAHRLRGASATLGAQQATQICLALEQPNQPLEATISLIEQLLAAGERAAVALDQLS</sequence>
<comment type="caution">
    <text evidence="25">The sequence shown here is derived from an EMBL/GenBank/DDBJ whole genome shotgun (WGS) entry which is preliminary data.</text>
</comment>
<evidence type="ECO:0000313" key="25">
    <source>
        <dbReference type="EMBL" id="RRR70084.1"/>
    </source>
</evidence>
<dbReference type="GO" id="GO:0000155">
    <property type="term" value="F:phosphorelay sensor kinase activity"/>
    <property type="evidence" value="ECO:0007669"/>
    <property type="project" value="InterPro"/>
</dbReference>
<feature type="modified residue" description="4-aspartylphosphate" evidence="18">
    <location>
        <position position="560"/>
    </location>
</feature>
<dbReference type="InterPro" id="IPR001610">
    <property type="entry name" value="PAC"/>
</dbReference>
<dbReference type="SMART" id="SM00387">
    <property type="entry name" value="HATPase_c"/>
    <property type="match status" value="1"/>
</dbReference>
<comment type="catalytic activity">
    <reaction evidence="1">
        <text>ATP + protein L-histidine = ADP + protein N-phospho-L-histidine.</text>
        <dbReference type="EC" id="2.7.13.3"/>
    </reaction>
</comment>